<proteinExistence type="predicted"/>
<sequence>MPATVGGNHYSRAELLKLRGRLPVSGTTKDELVQCGIWHARGCRAGRKRGENIQVVTNNRPKRYEDFKIVENMKARQRCLTPIRKEGQPLVGIRADNNNKRLPMPKILLINARSLCNKMEECSILLHSMNIHVAVITETWFDPDLPDAQWDIDGYHLFSKPRQGKKGGGVAIYVNNNIQAQIIDVSIPADLECLWIKMRPPRLPRELSSVVVCAVYIPPGSPHSGDLINHLLTVVDELRSTSPDVGLCIAGDFNRTDLQDICRGNQLRQIVDVPTRMDATLDCIITNPDHLYLPPALLSPLGSSDHNIVHLVRSRVTRPMPDSRIRSFGQWLVSHDWYEVLTADDVQTKTNNFYHTLVEKLNQHFPAKVCQMHTNDKPWLSPNIKTLMKQRQQAFKSGENDRYKELRNKVQRIIKRARGNFYKDKVKSLKKENPSKWYQMLKSMTNTTRRELTLNIEGTPTADHKATANAINEVLCAVTCSLEKLDLGKLPVPPFLPAKPIEEIQPWEVYNELRNINTRKAAGPDDIPNRTIKEFSYEISTPLTHILNASLAEGVVTVQWRQANIVPLPKSRPPSIEELRPISLTPVLAKVVERFVATRLYSDIKENIDPTQFGCLAGRSTTHCLVYYQSTCENL</sequence>
<dbReference type="PANTHER" id="PTHR47510">
    <property type="entry name" value="REVERSE TRANSCRIPTASE DOMAIN-CONTAINING PROTEIN"/>
    <property type="match status" value="1"/>
</dbReference>
<dbReference type="Pfam" id="PF03372">
    <property type="entry name" value="Exo_endo_phos"/>
    <property type="match status" value="1"/>
</dbReference>
<dbReference type="OrthoDB" id="10037236at2759"/>
<dbReference type="SUPFAM" id="SSF56672">
    <property type="entry name" value="DNA/RNA polymerases"/>
    <property type="match status" value="1"/>
</dbReference>
<reference evidence="3" key="2">
    <citation type="submission" date="2025-08" db="UniProtKB">
        <authorList>
            <consortium name="RefSeq"/>
        </authorList>
    </citation>
    <scope>IDENTIFICATION</scope>
    <source>
        <strain evidence="3">S238N-H82</strain>
        <tissue evidence="3">Testes</tissue>
    </source>
</reference>
<dbReference type="SUPFAM" id="SSF56219">
    <property type="entry name" value="DNase I-like"/>
    <property type="match status" value="1"/>
</dbReference>
<evidence type="ECO:0000259" key="1">
    <source>
        <dbReference type="Pfam" id="PF03372"/>
    </source>
</evidence>
<dbReference type="KEGG" id="bfo:118430243"/>
<evidence type="ECO:0000313" key="2">
    <source>
        <dbReference type="Proteomes" id="UP000001554"/>
    </source>
</evidence>
<dbReference type="RefSeq" id="XP_035696845.1">
    <property type="nucleotide sequence ID" value="XM_035840952.1"/>
</dbReference>
<dbReference type="Gene3D" id="3.60.10.10">
    <property type="entry name" value="Endonuclease/exonuclease/phosphatase"/>
    <property type="match status" value="1"/>
</dbReference>
<dbReference type="InterPro" id="IPR043502">
    <property type="entry name" value="DNA/RNA_pol_sf"/>
</dbReference>
<name>A0A9J7NBH1_BRAFL</name>
<dbReference type="AlphaFoldDB" id="A0A9J7NBH1"/>
<dbReference type="InterPro" id="IPR005135">
    <property type="entry name" value="Endo/exonuclease/phosphatase"/>
</dbReference>
<dbReference type="GO" id="GO:0003824">
    <property type="term" value="F:catalytic activity"/>
    <property type="evidence" value="ECO:0007669"/>
    <property type="project" value="InterPro"/>
</dbReference>
<gene>
    <name evidence="3" type="primary">LOC118430243</name>
</gene>
<organism evidence="2 3">
    <name type="scientific">Branchiostoma floridae</name>
    <name type="common">Florida lancelet</name>
    <name type="synonym">Amphioxus</name>
    <dbReference type="NCBI Taxonomy" id="7739"/>
    <lineage>
        <taxon>Eukaryota</taxon>
        <taxon>Metazoa</taxon>
        <taxon>Chordata</taxon>
        <taxon>Cephalochordata</taxon>
        <taxon>Leptocardii</taxon>
        <taxon>Amphioxiformes</taxon>
        <taxon>Branchiostomatidae</taxon>
        <taxon>Branchiostoma</taxon>
    </lineage>
</organism>
<dbReference type="GeneID" id="118430243"/>
<dbReference type="InterPro" id="IPR036691">
    <property type="entry name" value="Endo/exonu/phosph_ase_sf"/>
</dbReference>
<evidence type="ECO:0000313" key="3">
    <source>
        <dbReference type="RefSeq" id="XP_035696845.1"/>
    </source>
</evidence>
<dbReference type="Proteomes" id="UP000001554">
    <property type="component" value="Chromosome 14"/>
</dbReference>
<reference evidence="2" key="1">
    <citation type="journal article" date="2020" name="Nat. Ecol. Evol.">
        <title>Deeply conserved synteny resolves early events in vertebrate evolution.</title>
        <authorList>
            <person name="Simakov O."/>
            <person name="Marletaz F."/>
            <person name="Yue J.X."/>
            <person name="O'Connell B."/>
            <person name="Jenkins J."/>
            <person name="Brandt A."/>
            <person name="Calef R."/>
            <person name="Tung C.H."/>
            <person name="Huang T.K."/>
            <person name="Schmutz J."/>
            <person name="Satoh N."/>
            <person name="Yu J.K."/>
            <person name="Putnam N.H."/>
            <person name="Green R.E."/>
            <person name="Rokhsar D.S."/>
        </authorList>
    </citation>
    <scope>NUCLEOTIDE SEQUENCE [LARGE SCALE GENOMIC DNA]</scope>
    <source>
        <strain evidence="2">S238N-H82</strain>
    </source>
</reference>
<feature type="domain" description="Endonuclease/exonuclease/phosphatase" evidence="1">
    <location>
        <begin position="116"/>
        <end position="306"/>
    </location>
</feature>
<accession>A0A9J7NBH1</accession>
<dbReference type="PANTHER" id="PTHR47510:SF3">
    <property type="entry name" value="ENDO_EXONUCLEASE_PHOSPHATASE DOMAIN-CONTAINING PROTEIN"/>
    <property type="match status" value="1"/>
</dbReference>
<protein>
    <submittedName>
        <fullName evidence="3">Uncharacterized protein LOC118430243</fullName>
    </submittedName>
</protein>
<dbReference type="OMA" id="VITETWF"/>
<keyword evidence="2" id="KW-1185">Reference proteome</keyword>